<gene>
    <name evidence="2" type="primary">thrB_2</name>
    <name evidence="3" type="synonym">thrB_6</name>
    <name evidence="3" type="ORF">CM83_23090</name>
    <name evidence="2" type="ORF">CM83_23096</name>
    <name evidence="4" type="ORF">g.22112</name>
</gene>
<dbReference type="EMBL" id="GBHO01012534">
    <property type="protein sequence ID" value="JAG31070.1"/>
    <property type="molecule type" value="Transcribed_RNA"/>
</dbReference>
<feature type="transmembrane region" description="Helical" evidence="1">
    <location>
        <begin position="219"/>
        <end position="241"/>
    </location>
</feature>
<protein>
    <submittedName>
        <fullName evidence="2">Homoserine kinase</fullName>
    </submittedName>
</protein>
<proteinExistence type="predicted"/>
<keyword evidence="2" id="KW-0808">Transferase</keyword>
<dbReference type="EMBL" id="GBHO01012537">
    <property type="protein sequence ID" value="JAG31067.1"/>
    <property type="molecule type" value="Transcribed_RNA"/>
</dbReference>
<evidence type="ECO:0000256" key="1">
    <source>
        <dbReference type="SAM" id="Phobius"/>
    </source>
</evidence>
<keyword evidence="1" id="KW-0812">Transmembrane</keyword>
<feature type="transmembrane region" description="Helical" evidence="1">
    <location>
        <begin position="65"/>
        <end position="83"/>
    </location>
</feature>
<feature type="transmembrane region" description="Helical" evidence="1">
    <location>
        <begin position="187"/>
        <end position="207"/>
    </location>
</feature>
<sequence length="397" mass="43255">MYSIPLPCTILSALPLLFLVLLYSFLFHPAHPPSPPLPTTWLLCPTTLLVGILSALSAVMRQSSFVPTLVGTTFLLACATVSMCGSRSTHPSAPTFASILHLLHCSYLLHLRFLSFAMVCTAAPASELGPLSTPFSILAHAPLGSTSIGLLLLHLPTHPTRLLGCCRYRCTVSRRTHSTLETAPLSVFHLLGFYVPPSILLFLLFGAISIRIHLVSIHFYCYSLLLVFPIAFSPSILSPLSHSLHQPPHLLPNSTHLHMKSLHLLLLLPPHILVYLCHLVPPHSPLPPQFSHSGAKSNNFVAICVFVRSGSTATAHPHSSGCRVRGCGTLHVPTAPTSLVVSIFASTTVLPYSYRGRHPVLCNLLRFHLLTHTLVFFAPHHPLGHTLSSSTHLPMYL</sequence>
<feature type="transmembrane region" description="Helical" evidence="1">
    <location>
        <begin position="39"/>
        <end position="58"/>
    </location>
</feature>
<reference evidence="2" key="1">
    <citation type="journal article" date="2014" name="PLoS ONE">
        <title>Transcriptome-Based Identification of ABC Transporters in the Western Tarnished Plant Bug Lygus hesperus.</title>
        <authorList>
            <person name="Hull J.J."/>
            <person name="Chaney K."/>
            <person name="Geib S.M."/>
            <person name="Fabrick J.A."/>
            <person name="Brent C.S."/>
            <person name="Walsh D."/>
            <person name="Lavine L.C."/>
        </authorList>
    </citation>
    <scope>NUCLEOTIDE SEQUENCE</scope>
</reference>
<keyword evidence="1" id="KW-0472">Membrane</keyword>
<name>A0A0A9YDA0_LYGHE</name>
<keyword evidence="2" id="KW-0418">Kinase</keyword>
<dbReference type="GO" id="GO:0016301">
    <property type="term" value="F:kinase activity"/>
    <property type="evidence" value="ECO:0007669"/>
    <property type="project" value="UniProtKB-KW"/>
</dbReference>
<evidence type="ECO:0000313" key="4">
    <source>
        <dbReference type="EMBL" id="JAQ11788.1"/>
    </source>
</evidence>
<dbReference type="AlphaFoldDB" id="A0A0A9YDA0"/>
<evidence type="ECO:0000313" key="2">
    <source>
        <dbReference type="EMBL" id="JAG31067.1"/>
    </source>
</evidence>
<organism evidence="2">
    <name type="scientific">Lygus hesperus</name>
    <name type="common">Western plant bug</name>
    <dbReference type="NCBI Taxonomy" id="30085"/>
    <lineage>
        <taxon>Eukaryota</taxon>
        <taxon>Metazoa</taxon>
        <taxon>Ecdysozoa</taxon>
        <taxon>Arthropoda</taxon>
        <taxon>Hexapoda</taxon>
        <taxon>Insecta</taxon>
        <taxon>Pterygota</taxon>
        <taxon>Neoptera</taxon>
        <taxon>Paraneoptera</taxon>
        <taxon>Hemiptera</taxon>
        <taxon>Heteroptera</taxon>
        <taxon>Panheteroptera</taxon>
        <taxon>Cimicomorpha</taxon>
        <taxon>Miridae</taxon>
        <taxon>Mirini</taxon>
        <taxon>Lygus</taxon>
    </lineage>
</organism>
<dbReference type="EMBL" id="GDHC01006841">
    <property type="protein sequence ID" value="JAQ11788.1"/>
    <property type="molecule type" value="Transcribed_RNA"/>
</dbReference>
<evidence type="ECO:0000313" key="3">
    <source>
        <dbReference type="EMBL" id="JAG31070.1"/>
    </source>
</evidence>
<feature type="transmembrane region" description="Helical" evidence="1">
    <location>
        <begin position="7"/>
        <end position="27"/>
    </location>
</feature>
<keyword evidence="1" id="KW-1133">Transmembrane helix</keyword>
<reference evidence="2" key="2">
    <citation type="submission" date="2014-07" db="EMBL/GenBank/DDBJ databases">
        <authorList>
            <person name="Hull J."/>
        </authorList>
    </citation>
    <scope>NUCLEOTIDE SEQUENCE</scope>
</reference>
<accession>A0A0A9YDA0</accession>
<reference evidence="4" key="3">
    <citation type="journal article" date="2016" name="Gigascience">
        <title>De novo construction of an expanded transcriptome assembly for the western tarnished plant bug, Lygus hesperus.</title>
        <authorList>
            <person name="Tassone E.E."/>
            <person name="Geib S.M."/>
            <person name="Hall B."/>
            <person name="Fabrick J.A."/>
            <person name="Brent C.S."/>
            <person name="Hull J.J."/>
        </authorList>
    </citation>
    <scope>NUCLEOTIDE SEQUENCE</scope>
</reference>